<dbReference type="PANTHER" id="PTHR47782">
    <property type="entry name" value="ZN(II)2CYS6 TRANSCRIPTION FACTOR (EUROFUNG)-RELATED"/>
    <property type="match status" value="1"/>
</dbReference>
<dbReference type="PROSITE" id="PS00463">
    <property type="entry name" value="ZN2_CY6_FUNGAL_1"/>
    <property type="match status" value="1"/>
</dbReference>
<dbReference type="Pfam" id="PF04082">
    <property type="entry name" value="Fungal_trans"/>
    <property type="match status" value="1"/>
</dbReference>
<reference evidence="9" key="1">
    <citation type="submission" date="2020-02" db="EMBL/GenBank/DDBJ databases">
        <authorList>
            <person name="Lichtner F.J."/>
        </authorList>
    </citation>
    <scope>NUCLEOTIDE SEQUENCE</scope>
    <source>
        <strain evidence="9">G10</strain>
    </source>
</reference>
<dbReference type="GO" id="GO:0045944">
    <property type="term" value="P:positive regulation of transcription by RNA polymerase II"/>
    <property type="evidence" value="ECO:0007669"/>
    <property type="project" value="TreeGrafter"/>
</dbReference>
<comment type="caution">
    <text evidence="9">The sequence shown here is derived from an EMBL/GenBank/DDBJ whole genome shotgun (WGS) entry which is preliminary data.</text>
</comment>
<evidence type="ECO:0000256" key="3">
    <source>
        <dbReference type="ARBA" id="ARBA00022833"/>
    </source>
</evidence>
<organism evidence="9 10">
    <name type="scientific">Penicillium crustosum</name>
    <name type="common">Blue mold fungus</name>
    <dbReference type="NCBI Taxonomy" id="36656"/>
    <lineage>
        <taxon>Eukaryota</taxon>
        <taxon>Fungi</taxon>
        <taxon>Dikarya</taxon>
        <taxon>Ascomycota</taxon>
        <taxon>Pezizomycotina</taxon>
        <taxon>Eurotiomycetes</taxon>
        <taxon>Eurotiomycetidae</taxon>
        <taxon>Eurotiales</taxon>
        <taxon>Aspergillaceae</taxon>
        <taxon>Penicillium</taxon>
    </lineage>
</organism>
<dbReference type="Pfam" id="PF00172">
    <property type="entry name" value="Zn_clus"/>
    <property type="match status" value="1"/>
</dbReference>
<dbReference type="GO" id="GO:0006351">
    <property type="term" value="P:DNA-templated transcription"/>
    <property type="evidence" value="ECO:0007669"/>
    <property type="project" value="InterPro"/>
</dbReference>
<keyword evidence="10" id="KW-1185">Reference proteome</keyword>
<dbReference type="GO" id="GO:0043565">
    <property type="term" value="F:sequence-specific DNA binding"/>
    <property type="evidence" value="ECO:0007669"/>
    <property type="project" value="TreeGrafter"/>
</dbReference>
<keyword evidence="5" id="KW-0238">DNA-binding</keyword>
<accession>A0A9P5GLR9</accession>
<proteinExistence type="predicted"/>
<keyword evidence="3" id="KW-0862">Zinc</keyword>
<evidence type="ECO:0000256" key="2">
    <source>
        <dbReference type="ARBA" id="ARBA00022723"/>
    </source>
</evidence>
<dbReference type="InterPro" id="IPR052202">
    <property type="entry name" value="Yeast_MetPath_Reg"/>
</dbReference>
<keyword evidence="4" id="KW-0805">Transcription regulation</keyword>
<gene>
    <name evidence="9" type="ORF">PCG10_006279</name>
</gene>
<dbReference type="PROSITE" id="PS50048">
    <property type="entry name" value="ZN2_CY6_FUNGAL_2"/>
    <property type="match status" value="1"/>
</dbReference>
<dbReference type="EMBL" id="JAAOZQ010000040">
    <property type="protein sequence ID" value="KAF7523974.1"/>
    <property type="molecule type" value="Genomic_DNA"/>
</dbReference>
<dbReference type="AlphaFoldDB" id="A0A9P5GLR9"/>
<keyword evidence="6" id="KW-0804">Transcription</keyword>
<feature type="domain" description="Zn(2)-C6 fungal-type" evidence="8">
    <location>
        <begin position="39"/>
        <end position="69"/>
    </location>
</feature>
<name>A0A9P5GLR9_PENCR</name>
<dbReference type="SMART" id="SM00066">
    <property type="entry name" value="GAL4"/>
    <property type="match status" value="1"/>
</dbReference>
<evidence type="ECO:0000256" key="6">
    <source>
        <dbReference type="ARBA" id="ARBA00023163"/>
    </source>
</evidence>
<dbReference type="Gene3D" id="4.10.240.10">
    <property type="entry name" value="Zn(2)-C6 fungal-type DNA-binding domain"/>
    <property type="match status" value="1"/>
</dbReference>
<protein>
    <recommendedName>
        <fullName evidence="8">Zn(2)-C6 fungal-type domain-containing protein</fullName>
    </recommendedName>
</protein>
<dbReference type="InterPro" id="IPR036864">
    <property type="entry name" value="Zn2-C6_fun-type_DNA-bd_sf"/>
</dbReference>
<dbReference type="InterPro" id="IPR007219">
    <property type="entry name" value="XnlR_reg_dom"/>
</dbReference>
<evidence type="ECO:0000259" key="8">
    <source>
        <dbReference type="PROSITE" id="PS50048"/>
    </source>
</evidence>
<evidence type="ECO:0000256" key="7">
    <source>
        <dbReference type="ARBA" id="ARBA00023242"/>
    </source>
</evidence>
<evidence type="ECO:0000256" key="1">
    <source>
        <dbReference type="ARBA" id="ARBA00004123"/>
    </source>
</evidence>
<sequence length="680" mass="75945">MTGAWHRFRVEKPHRTSPALTYEVPPHQASVSVVTATNACLRCKRTKKKCDRSLPECLLCRKAGAGCSFPTEAARTTAQSALRARVQWLSAFVDSLLPPNTASISTLDTGADLYEATGLSVHAQTDSRIPLVPPNEDGVDCTREEHTFNNTHTDHHTMTSSSVGDLCSPVLSNSLSLAPAQSPIANNCARFPPLGNVSPGIDGLRLIRSYFDTTHLSYPFLDPVKVSSEAEKGVGFFYFGGGVDITPASTRLYLIMMIGCERLWRSGMVSDEVFNRFQVPRQEIVQMCLSSPCIESAENLLLLTICALFDPHPDPLWMLAGILGRLAVSLGLNRRQEIPGMSLLEVESRHRLFWSIFSIDNLISIICGLPLAIQEVDSNLPLPGVTTEEFAAPGQADHITTLQVARQAITLRQLEGKCLQAVHLRKTLLPSYRERRATITELRAAAENWYTQGCFLARRELHEVHFHNSVSWLNVNYHGILILLYCPSFFNSHLTPNDLNDLRHAVRKYVQSAHVQFQDRDLALNHTTLSKMLVICRILLHCYFRCEGTASFLDEQQATVLQCIGILEAFPTRWLIAKRSCTVYKRFSIILQRQRSHFTNELAENTQSAVFGPFPFPAHSKLAAIARCPTDDSVQNIASEQTETNIHVVCDDTELLLQEVLGVSSIYNYFSGEPRTWPEQ</sequence>
<dbReference type="Proteomes" id="UP000701341">
    <property type="component" value="Unassembled WGS sequence"/>
</dbReference>
<dbReference type="GO" id="GO:0008270">
    <property type="term" value="F:zinc ion binding"/>
    <property type="evidence" value="ECO:0007669"/>
    <property type="project" value="InterPro"/>
</dbReference>
<evidence type="ECO:0000313" key="10">
    <source>
        <dbReference type="Proteomes" id="UP000701341"/>
    </source>
</evidence>
<keyword evidence="2" id="KW-0479">Metal-binding</keyword>
<dbReference type="SUPFAM" id="SSF57701">
    <property type="entry name" value="Zn2/Cys6 DNA-binding domain"/>
    <property type="match status" value="1"/>
</dbReference>
<dbReference type="InterPro" id="IPR001138">
    <property type="entry name" value="Zn2Cys6_DnaBD"/>
</dbReference>
<keyword evidence="7" id="KW-0539">Nucleus</keyword>
<dbReference type="GO" id="GO:0000981">
    <property type="term" value="F:DNA-binding transcription factor activity, RNA polymerase II-specific"/>
    <property type="evidence" value="ECO:0007669"/>
    <property type="project" value="InterPro"/>
</dbReference>
<dbReference type="SMART" id="SM00906">
    <property type="entry name" value="Fungal_trans"/>
    <property type="match status" value="1"/>
</dbReference>
<dbReference type="GO" id="GO:0005634">
    <property type="term" value="C:nucleus"/>
    <property type="evidence" value="ECO:0007669"/>
    <property type="project" value="UniProtKB-SubCell"/>
</dbReference>
<evidence type="ECO:0000313" key="9">
    <source>
        <dbReference type="EMBL" id="KAF7523974.1"/>
    </source>
</evidence>
<comment type="subcellular location">
    <subcellularLocation>
        <location evidence="1">Nucleus</location>
    </subcellularLocation>
</comment>
<evidence type="ECO:0000256" key="5">
    <source>
        <dbReference type="ARBA" id="ARBA00023125"/>
    </source>
</evidence>
<dbReference type="CDD" id="cd00067">
    <property type="entry name" value="GAL4"/>
    <property type="match status" value="1"/>
</dbReference>
<dbReference type="CDD" id="cd12148">
    <property type="entry name" value="fungal_TF_MHR"/>
    <property type="match status" value="1"/>
</dbReference>
<evidence type="ECO:0000256" key="4">
    <source>
        <dbReference type="ARBA" id="ARBA00023015"/>
    </source>
</evidence>
<dbReference type="PANTHER" id="PTHR47782:SF7">
    <property type="entry name" value="PROTEIN STB5"/>
    <property type="match status" value="1"/>
</dbReference>